<organism evidence="7 8">
    <name type="scientific">Plasmodium falciparum Vietnam Oak-Knoll</name>
    <name type="common">FVO</name>
    <dbReference type="NCBI Taxonomy" id="1036723"/>
    <lineage>
        <taxon>Eukaryota</taxon>
        <taxon>Sar</taxon>
        <taxon>Alveolata</taxon>
        <taxon>Apicomplexa</taxon>
        <taxon>Aconoidasida</taxon>
        <taxon>Haemosporida</taxon>
        <taxon>Plasmodiidae</taxon>
        <taxon>Plasmodium</taxon>
        <taxon>Plasmodium (Laverania)</taxon>
    </lineage>
</organism>
<dbReference type="InterPro" id="IPR004258">
    <property type="entry name" value="DBL"/>
</dbReference>
<dbReference type="Gene3D" id="1.10.1900.40">
    <property type="entry name" value="Acidic terminal segments, variant surface antigen of PfEMP1"/>
    <property type="match status" value="2"/>
</dbReference>
<feature type="domain" description="Duffy-binding-like" evidence="6">
    <location>
        <begin position="247"/>
        <end position="387"/>
    </location>
</feature>
<dbReference type="InterPro" id="IPR041480">
    <property type="entry name" value="CIDR1_gamma"/>
</dbReference>
<reference evidence="7 8" key="1">
    <citation type="submission" date="2013-02" db="EMBL/GenBank/DDBJ databases">
        <title>The Genome Annotation of Plasmodium falciparum Vietnam Oak-Knoll (FVO).</title>
        <authorList>
            <consortium name="The Broad Institute Genome Sequencing Platform"/>
            <consortium name="The Broad Institute Genome Sequencing Center for Infectious Disease"/>
            <person name="Neafsey D."/>
            <person name="Hoffman S."/>
            <person name="Volkman S."/>
            <person name="Rosenthal P."/>
            <person name="Walker B."/>
            <person name="Young S.K."/>
            <person name="Zeng Q."/>
            <person name="Gargeya S."/>
            <person name="Fitzgerald M."/>
            <person name="Haas B."/>
            <person name="Abouelleil A."/>
            <person name="Allen A.W."/>
            <person name="Alvarado L."/>
            <person name="Arachchi H.M."/>
            <person name="Berlin A.M."/>
            <person name="Chapman S.B."/>
            <person name="Gainer-Dewar J."/>
            <person name="Goldberg J."/>
            <person name="Griggs A."/>
            <person name="Gujja S."/>
            <person name="Hansen M."/>
            <person name="Howarth C."/>
            <person name="Imamovic A."/>
            <person name="Ireland A."/>
            <person name="Larimer J."/>
            <person name="McCowan C."/>
            <person name="Murphy C."/>
            <person name="Pearson M."/>
            <person name="Poon T.W."/>
            <person name="Priest M."/>
            <person name="Roberts A."/>
            <person name="Saif S."/>
            <person name="Shea T."/>
            <person name="Sisk P."/>
            <person name="Sykes S."/>
            <person name="Wortman J."/>
            <person name="Nusbaum C."/>
            <person name="Birren B."/>
        </authorList>
    </citation>
    <scope>NUCLEOTIDE SEQUENCE [LARGE SCALE GENOMIC DNA]</scope>
    <source>
        <strain evidence="8">Vietnam Oak-Knoll (FVO)</strain>
    </source>
</reference>
<dbReference type="SUPFAM" id="SSF140924">
    <property type="entry name" value="Duffy binding domain-like"/>
    <property type="match status" value="2"/>
</dbReference>
<dbReference type="InterPro" id="IPR054595">
    <property type="entry name" value="DBL_C"/>
</dbReference>
<dbReference type="Pfam" id="PF05424">
    <property type="entry name" value="Duffy_binding"/>
    <property type="match status" value="1"/>
</dbReference>
<gene>
    <name evidence="7" type="ORF">PFFVO_05955</name>
</gene>
<feature type="domain" description="Cysteine-rich interdomain region 1 gamma" evidence="5">
    <location>
        <begin position="430"/>
        <end position="481"/>
    </location>
</feature>
<evidence type="ECO:0000256" key="1">
    <source>
        <dbReference type="SAM" id="MobiDB-lite"/>
    </source>
</evidence>
<dbReference type="InterPro" id="IPR044932">
    <property type="entry name" value="PfEMP1_ATS_sf"/>
</dbReference>
<evidence type="ECO:0000259" key="6">
    <source>
        <dbReference type="Pfam" id="PF22672"/>
    </source>
</evidence>
<protein>
    <recommendedName>
        <fullName evidence="9">Erythrocyte membrane protein 1</fullName>
    </recommendedName>
</protein>
<feature type="compositionally biased region" description="Polar residues" evidence="1">
    <location>
        <begin position="1097"/>
        <end position="1112"/>
    </location>
</feature>
<dbReference type="FunFam" id="1.10.1900.40:FF:000007">
    <property type="entry name" value="Erythrocyte membrane protein 1"/>
    <property type="match status" value="1"/>
</dbReference>
<evidence type="ECO:0008006" key="9">
    <source>
        <dbReference type="Google" id="ProtNLM"/>
    </source>
</evidence>
<dbReference type="FunFam" id="1.10.1900.40:FF:000001">
    <property type="entry name" value="Erythrocyte membrane protein 1"/>
    <property type="match status" value="1"/>
</dbReference>
<accession>A0A024UX00</accession>
<dbReference type="Pfam" id="PF22672">
    <property type="entry name" value="DBL_C"/>
    <property type="match status" value="1"/>
</dbReference>
<dbReference type="AlphaFoldDB" id="A0A024UX00"/>
<evidence type="ECO:0000259" key="2">
    <source>
        <dbReference type="Pfam" id="PF03011"/>
    </source>
</evidence>
<dbReference type="EMBL" id="KI925250">
    <property type="protein sequence ID" value="ETW15131.1"/>
    <property type="molecule type" value="Genomic_DNA"/>
</dbReference>
<reference evidence="7 8" key="2">
    <citation type="submission" date="2013-02" db="EMBL/GenBank/DDBJ databases">
        <title>The Genome Sequence of Plasmodium falciparum Vietnam Oak-Knoll (FVO).</title>
        <authorList>
            <consortium name="The Broad Institute Genome Sequencing Platform"/>
            <consortium name="The Broad Institute Genome Sequencing Center for Infectious Disease"/>
            <person name="Neafsey D."/>
            <person name="Cheeseman I."/>
            <person name="Volkman S."/>
            <person name="Adams J."/>
            <person name="Walker B."/>
            <person name="Young S.K."/>
            <person name="Zeng Q."/>
            <person name="Gargeya S."/>
            <person name="Fitzgerald M."/>
            <person name="Haas B."/>
            <person name="Abouelleil A."/>
            <person name="Alvarado L."/>
            <person name="Arachchi H.M."/>
            <person name="Berlin A.M."/>
            <person name="Chapman S.B."/>
            <person name="Dewar J."/>
            <person name="Goldberg J."/>
            <person name="Griggs A."/>
            <person name="Gujja S."/>
            <person name="Hansen M."/>
            <person name="Howarth C."/>
            <person name="Imamovic A."/>
            <person name="Larimer J."/>
            <person name="McCowan C."/>
            <person name="Murphy C."/>
            <person name="Neiman D."/>
            <person name="Pearson M."/>
            <person name="Priest M."/>
            <person name="Roberts A."/>
            <person name="Saif S."/>
            <person name="Shea T."/>
            <person name="Sisk P."/>
            <person name="Sykes S."/>
            <person name="Wortman J."/>
            <person name="Nusbaum C."/>
            <person name="Birren B."/>
        </authorList>
    </citation>
    <scope>NUCLEOTIDE SEQUENCE [LARGE SCALE GENOMIC DNA]</scope>
    <source>
        <strain evidence="8">Vietnam Oak-Knoll (FVO)</strain>
    </source>
</reference>
<dbReference type="InterPro" id="IPR029211">
    <property type="entry name" value="PfEMP1_ATS"/>
</dbReference>
<dbReference type="FunFam" id="1.20.58.1930:FF:000001">
    <property type="entry name" value="Erythrocyte membrane protein 1, PfEMP1"/>
    <property type="match status" value="1"/>
</dbReference>
<evidence type="ECO:0000259" key="5">
    <source>
        <dbReference type="Pfam" id="PF18562"/>
    </source>
</evidence>
<dbReference type="Gene3D" id="1.20.58.1930">
    <property type="match status" value="1"/>
</dbReference>
<dbReference type="GO" id="GO:0016020">
    <property type="term" value="C:membrane"/>
    <property type="evidence" value="ECO:0007669"/>
    <property type="project" value="InterPro"/>
</dbReference>
<dbReference type="Pfam" id="PF03011">
    <property type="entry name" value="PFEMP"/>
    <property type="match status" value="1"/>
</dbReference>
<feature type="domain" description="Plasmodium falciparum erythrocyte membrane protein 1 acidic terminal segment" evidence="4">
    <location>
        <begin position="763"/>
        <end position="1214"/>
    </location>
</feature>
<evidence type="ECO:0000259" key="4">
    <source>
        <dbReference type="Pfam" id="PF15445"/>
    </source>
</evidence>
<dbReference type="GO" id="GO:0046789">
    <property type="term" value="F:host cell surface receptor binding"/>
    <property type="evidence" value="ECO:0007669"/>
    <property type="project" value="InterPro"/>
</dbReference>
<feature type="domain" description="Duffy-binding-like" evidence="2">
    <location>
        <begin position="497"/>
        <end position="641"/>
    </location>
</feature>
<feature type="region of interest" description="Disordered" evidence="1">
    <location>
        <begin position="678"/>
        <end position="750"/>
    </location>
</feature>
<feature type="non-terminal residue" evidence="7">
    <location>
        <position position="1"/>
    </location>
</feature>
<feature type="compositionally biased region" description="Low complexity" evidence="1">
    <location>
        <begin position="112"/>
        <end position="121"/>
    </location>
</feature>
<evidence type="ECO:0000313" key="7">
    <source>
        <dbReference type="EMBL" id="ETW15131.1"/>
    </source>
</evidence>
<dbReference type="Pfam" id="PF15445">
    <property type="entry name" value="ATS"/>
    <property type="match status" value="1"/>
</dbReference>
<dbReference type="Pfam" id="PF18562">
    <property type="entry name" value="CIDR1_gamma"/>
    <property type="match status" value="1"/>
</dbReference>
<feature type="compositionally biased region" description="Basic residues" evidence="1">
    <location>
        <begin position="738"/>
        <end position="747"/>
    </location>
</feature>
<dbReference type="Gene3D" id="1.20.58.830">
    <property type="match status" value="1"/>
</dbReference>
<proteinExistence type="predicted"/>
<dbReference type="Proteomes" id="UP000030690">
    <property type="component" value="Unassembled WGS sequence"/>
</dbReference>
<feature type="domain" description="Duffy-antigen binding" evidence="3">
    <location>
        <begin position="32"/>
        <end position="222"/>
    </location>
</feature>
<name>A0A024UX00_PLAFA</name>
<evidence type="ECO:0000259" key="3">
    <source>
        <dbReference type="Pfam" id="PF05424"/>
    </source>
</evidence>
<dbReference type="InterPro" id="IPR008602">
    <property type="entry name" value="Duffy-antigen-binding"/>
</dbReference>
<dbReference type="Gene3D" id="1.20.1310.20">
    <property type="entry name" value="Duffy-antigen binding domain"/>
    <property type="match status" value="1"/>
</dbReference>
<feature type="compositionally biased region" description="Basic and acidic residues" evidence="1">
    <location>
        <begin position="693"/>
        <end position="708"/>
    </location>
</feature>
<feature type="region of interest" description="Disordered" evidence="1">
    <location>
        <begin position="1091"/>
        <end position="1112"/>
    </location>
</feature>
<dbReference type="InterPro" id="IPR042202">
    <property type="entry name" value="Duffy-ag-bd_sf"/>
</dbReference>
<sequence length="1214" mass="139529">FHEACKQKYDGKYYGWKCVSSGEATGKSDGSICVPPRRRRLYVGKLDQWATNTQASVSPQVGGKAAQGNGVSKDPKVELLKAFVESAAIETFFLWHKYKAENSKTQGGVGSPQLPQPLQLPNGDTLSGEQTPEKMLQNGTIPPDFLRQMFYTFGDYRDICLGKDIGNDVDEIEKKIKDVFTNGDAKDDQKRKNFWDKYGKDIWDGMVCGLSHVVSGGDKDRLKKNLTTNSDYKDVNFPSNSGHRSGFLSKKKKKIDKIINECRGVNGNRYSSGDGEDCEKIVRQEYDTVADLEYPTCAKFCRSYKEWINIKKDEFDKQKNKYEKEIVDGKITSDSTYYYKFNNNLKTKYSSFTNFVETLKDGTCSNYNTEDSKIDFKNPDDTFSRTKYCKSCPVFGIKYVGGKWSEYTKDEFSRTNHKFSKTIKNKKGPNNIGILISDNRANGFGDELKQFCNNTTIFKGIRKDQWACEYSSDLDVCNLSNNNNNTHVDKSISIRILFKRWLEYFLKDYIKLKKKLNSCTNNGEESICINKCKKKCVCAGKWAEEKMKEWDIVRKRFFNQYNVDNLQKIYQVKSFLGQTIYSTDVQNALNEGEDLESLQKSDVCYNSGRSDKKQCDEKDVIEILLNRLTEKIEPCKTKDNQEIDPNSCDPYTQTEELYDEKPLDDDTSTTSVVPEICKDFVPPEPAPPSLPEQEEKDKAKEDRGKEEVPFTPSLPPEDLPPEKNVPVPPPKKPETTPKQRKKQKRQLPTHTSILPEMLSISSFPLTVGVAFAALSYFLLKKKSKSTIDLLRVINIPKGEYGIPTSKSKNRYIPYASDRYKGKTYIYMEGDESDDYTYIGDISSSDITSSESEYEDIDINNIYPYKSPKYKTLIDVVLEPSKRDTFNTQSDIPSDTSTNKFTDNEWNQLKQDFISNILQSTQMDLPNENIIDDFMDKGIQPNNLILDVNMPEKPFITSIHDRDLDNGEEVTYNINFDVSKNINEITNTTNDSKYVSNNIYSGIDLINDSLNSDQHVDIYDELLKRKENEIFGTNHTKHTTTNSIAKQTHTDPILSQLDLFHKWLDRHRNMCEQWNKNKKEELLDKLKEEWNKKNNNNSDLTHTSSNIPSGENSIKNVLNTDVSIQIDMDDPKPINEFTNMDNIIDNLEKNSGPYYDIDEDDIIYFDIDDERTPMDQNNMDNNKSNVPTKVQIEMNVINKQELFQEEFPISDIWNI</sequence>
<feature type="region of interest" description="Disordered" evidence="1">
    <location>
        <begin position="104"/>
        <end position="139"/>
    </location>
</feature>
<evidence type="ECO:0000313" key="8">
    <source>
        <dbReference type="Proteomes" id="UP000030690"/>
    </source>
</evidence>